<protein>
    <recommendedName>
        <fullName evidence="1">SF4 helicase domain-containing protein</fullName>
    </recommendedName>
</protein>
<dbReference type="Gene3D" id="3.40.50.300">
    <property type="entry name" value="P-loop containing nucleotide triphosphate hydrolases"/>
    <property type="match status" value="1"/>
</dbReference>
<reference evidence="2" key="1">
    <citation type="submission" date="2020-02" db="EMBL/GenBank/DDBJ databases">
        <authorList>
            <person name="Meier V. D."/>
        </authorList>
    </citation>
    <scope>NUCLEOTIDE SEQUENCE</scope>
    <source>
        <strain evidence="2">AVDCRST_MAG86</strain>
    </source>
</reference>
<feature type="domain" description="SF4 helicase" evidence="1">
    <location>
        <begin position="4"/>
        <end position="72"/>
    </location>
</feature>
<dbReference type="InterPro" id="IPR007694">
    <property type="entry name" value="DNA_helicase_DnaB-like_C"/>
</dbReference>
<proteinExistence type="predicted"/>
<evidence type="ECO:0000313" key="2">
    <source>
        <dbReference type="EMBL" id="CAA9584395.1"/>
    </source>
</evidence>
<dbReference type="GO" id="GO:0005524">
    <property type="term" value="F:ATP binding"/>
    <property type="evidence" value="ECO:0007669"/>
    <property type="project" value="InterPro"/>
</dbReference>
<dbReference type="EMBL" id="CADCWP010000297">
    <property type="protein sequence ID" value="CAA9584395.1"/>
    <property type="molecule type" value="Genomic_DNA"/>
</dbReference>
<name>A0A6J4VPI3_9DEIN</name>
<dbReference type="GO" id="GO:0003678">
    <property type="term" value="F:DNA helicase activity"/>
    <property type="evidence" value="ECO:0007669"/>
    <property type="project" value="InterPro"/>
</dbReference>
<dbReference type="AlphaFoldDB" id="A0A6J4VPI3"/>
<sequence>MVGAQLNRSVRGWPPSLDHIRESSDIGQDASLVLALKRERRAHEELEKLKVHVVKNRRGPAHYDLSFTFRGATYRVDSLNSAEAKVLAKQEASTVVEGGVWLPLDAKAADAFVQWG</sequence>
<dbReference type="Pfam" id="PF03796">
    <property type="entry name" value="DnaB_C"/>
    <property type="match status" value="1"/>
</dbReference>
<organism evidence="2">
    <name type="scientific">uncultured Truepera sp</name>
    <dbReference type="NCBI Taxonomy" id="543023"/>
    <lineage>
        <taxon>Bacteria</taxon>
        <taxon>Thermotogati</taxon>
        <taxon>Deinococcota</taxon>
        <taxon>Deinococci</taxon>
        <taxon>Trueperales</taxon>
        <taxon>Trueperaceae</taxon>
        <taxon>Truepera</taxon>
        <taxon>environmental samples</taxon>
    </lineage>
</organism>
<gene>
    <name evidence="2" type="ORF">AVDCRST_MAG86-3285</name>
</gene>
<dbReference type="GO" id="GO:0006260">
    <property type="term" value="P:DNA replication"/>
    <property type="evidence" value="ECO:0007669"/>
    <property type="project" value="InterPro"/>
</dbReference>
<accession>A0A6J4VPI3</accession>
<dbReference type="InterPro" id="IPR027417">
    <property type="entry name" value="P-loop_NTPase"/>
</dbReference>
<evidence type="ECO:0000259" key="1">
    <source>
        <dbReference type="Pfam" id="PF03796"/>
    </source>
</evidence>